<dbReference type="SMART" id="SM00422">
    <property type="entry name" value="HTH_MERR"/>
    <property type="match status" value="1"/>
</dbReference>
<evidence type="ECO:0000256" key="2">
    <source>
        <dbReference type="ARBA" id="ARBA00023015"/>
    </source>
</evidence>
<evidence type="ECO:0000259" key="5">
    <source>
        <dbReference type="PROSITE" id="PS50937"/>
    </source>
</evidence>
<dbReference type="RefSeq" id="WP_283442611.1">
    <property type="nucleotide sequence ID" value="NZ_FXUL01000008.1"/>
</dbReference>
<accession>A0ABY1QAY5</accession>
<keyword evidence="2" id="KW-0805">Transcription regulation</keyword>
<feature type="domain" description="HTH merR-type" evidence="5">
    <location>
        <begin position="1"/>
        <end position="72"/>
    </location>
</feature>
<evidence type="ECO:0000313" key="7">
    <source>
        <dbReference type="Proteomes" id="UP001158049"/>
    </source>
</evidence>
<dbReference type="PANTHER" id="PTHR30204:SF69">
    <property type="entry name" value="MERR-FAMILY TRANSCRIPTIONAL REGULATOR"/>
    <property type="match status" value="1"/>
</dbReference>
<reference evidence="6 7" key="1">
    <citation type="submission" date="2017-05" db="EMBL/GenBank/DDBJ databases">
        <authorList>
            <person name="Varghese N."/>
            <person name="Submissions S."/>
        </authorList>
    </citation>
    <scope>NUCLEOTIDE SEQUENCE [LARGE SCALE GENOMIC DNA]</scope>
    <source>
        <strain evidence="6 7">DSM 26001</strain>
    </source>
</reference>
<dbReference type="SUPFAM" id="SSF46955">
    <property type="entry name" value="Putative DNA-binding domain"/>
    <property type="match status" value="1"/>
</dbReference>
<keyword evidence="3 6" id="KW-0238">DNA-binding</keyword>
<evidence type="ECO:0000313" key="6">
    <source>
        <dbReference type="EMBL" id="SMP62416.1"/>
    </source>
</evidence>
<evidence type="ECO:0000256" key="1">
    <source>
        <dbReference type="ARBA" id="ARBA00022491"/>
    </source>
</evidence>
<dbReference type="Gene3D" id="1.10.1660.10">
    <property type="match status" value="1"/>
</dbReference>
<keyword evidence="4" id="KW-0804">Transcription</keyword>
<keyword evidence="7" id="KW-1185">Reference proteome</keyword>
<dbReference type="InterPro" id="IPR047057">
    <property type="entry name" value="MerR_fam"/>
</dbReference>
<sequence length="125" mass="14058">MLISEFASASGLSIDTVRFYLRQGLLTPKRSSKGGAGGYREFGPDELRIAAGIRTGQALGLSLAEIKRFIVERRSGPRSAGKGIDVMEMHRERLHQRLLELQRLLAYMDRKIEWMKGEGDEPAWP</sequence>
<dbReference type="InterPro" id="IPR000551">
    <property type="entry name" value="MerR-type_HTH_dom"/>
</dbReference>
<proteinExistence type="predicted"/>
<dbReference type="Proteomes" id="UP001158049">
    <property type="component" value="Unassembled WGS sequence"/>
</dbReference>
<evidence type="ECO:0000256" key="4">
    <source>
        <dbReference type="ARBA" id="ARBA00023163"/>
    </source>
</evidence>
<dbReference type="PANTHER" id="PTHR30204">
    <property type="entry name" value="REDOX-CYCLING DRUG-SENSING TRANSCRIPTIONAL ACTIVATOR SOXR"/>
    <property type="match status" value="1"/>
</dbReference>
<name>A0ABY1QAY5_9BURK</name>
<dbReference type="GO" id="GO:0003677">
    <property type="term" value="F:DNA binding"/>
    <property type="evidence" value="ECO:0007669"/>
    <property type="project" value="UniProtKB-KW"/>
</dbReference>
<protein>
    <submittedName>
        <fullName evidence="6">DNA-binding transcriptional regulator, MerR family</fullName>
    </submittedName>
</protein>
<evidence type="ECO:0000256" key="3">
    <source>
        <dbReference type="ARBA" id="ARBA00023125"/>
    </source>
</evidence>
<organism evidence="6 7">
    <name type="scientific">Noviherbaspirillum suwonense</name>
    <dbReference type="NCBI Taxonomy" id="1224511"/>
    <lineage>
        <taxon>Bacteria</taxon>
        <taxon>Pseudomonadati</taxon>
        <taxon>Pseudomonadota</taxon>
        <taxon>Betaproteobacteria</taxon>
        <taxon>Burkholderiales</taxon>
        <taxon>Oxalobacteraceae</taxon>
        <taxon>Noviherbaspirillum</taxon>
    </lineage>
</organism>
<gene>
    <name evidence="6" type="ORF">SAMN06295970_108106</name>
</gene>
<dbReference type="Pfam" id="PF13411">
    <property type="entry name" value="MerR_1"/>
    <property type="match status" value="1"/>
</dbReference>
<dbReference type="PROSITE" id="PS50937">
    <property type="entry name" value="HTH_MERR_2"/>
    <property type="match status" value="1"/>
</dbReference>
<dbReference type="PRINTS" id="PR00040">
    <property type="entry name" value="HTHMERR"/>
</dbReference>
<dbReference type="EMBL" id="FXUL01000008">
    <property type="protein sequence ID" value="SMP62416.1"/>
    <property type="molecule type" value="Genomic_DNA"/>
</dbReference>
<keyword evidence="1" id="KW-0678">Repressor</keyword>
<dbReference type="InterPro" id="IPR009061">
    <property type="entry name" value="DNA-bd_dom_put_sf"/>
</dbReference>
<comment type="caution">
    <text evidence="6">The sequence shown here is derived from an EMBL/GenBank/DDBJ whole genome shotgun (WGS) entry which is preliminary data.</text>
</comment>